<evidence type="ECO:0000256" key="2">
    <source>
        <dbReference type="ARBA" id="ARBA00005869"/>
    </source>
</evidence>
<keyword evidence="5" id="KW-0285">Flavoprotein</keyword>
<organism evidence="7 8">
    <name type="scientific">Fragariocoptes setiger</name>
    <dbReference type="NCBI Taxonomy" id="1670756"/>
    <lineage>
        <taxon>Eukaryota</taxon>
        <taxon>Metazoa</taxon>
        <taxon>Ecdysozoa</taxon>
        <taxon>Arthropoda</taxon>
        <taxon>Chelicerata</taxon>
        <taxon>Arachnida</taxon>
        <taxon>Acari</taxon>
        <taxon>Acariformes</taxon>
        <taxon>Trombidiformes</taxon>
        <taxon>Prostigmata</taxon>
        <taxon>Eupodina</taxon>
        <taxon>Eriophyoidea</taxon>
        <taxon>Phytoptidae</taxon>
        <taxon>Fragariocoptes</taxon>
    </lineage>
</organism>
<comment type="function">
    <text evidence="5">Converts proline to delta-1-pyrroline-5-carboxylate.</text>
</comment>
<dbReference type="EC" id="1.5.5.2" evidence="5"/>
<accession>A0ABQ7S5F4</accession>
<evidence type="ECO:0000256" key="1">
    <source>
        <dbReference type="ARBA" id="ARBA00004739"/>
    </source>
</evidence>
<dbReference type="InterPro" id="IPR015659">
    <property type="entry name" value="Proline_oxidase"/>
</dbReference>
<dbReference type="SUPFAM" id="SSF51730">
    <property type="entry name" value="FAD-linked oxidoreductase"/>
    <property type="match status" value="1"/>
</dbReference>
<keyword evidence="4 5" id="KW-0642">Proline metabolism</keyword>
<keyword evidence="5" id="KW-0274">FAD</keyword>
<evidence type="ECO:0000313" key="7">
    <source>
        <dbReference type="EMBL" id="KAG9508573.1"/>
    </source>
</evidence>
<protein>
    <recommendedName>
        <fullName evidence="5">Proline dehydrogenase</fullName>
        <ecNumber evidence="5">1.5.5.2</ecNumber>
    </recommendedName>
</protein>
<keyword evidence="8" id="KW-1185">Reference proteome</keyword>
<proteinExistence type="inferred from homology"/>
<evidence type="ECO:0000259" key="6">
    <source>
        <dbReference type="Pfam" id="PF01619"/>
    </source>
</evidence>
<dbReference type="Proteomes" id="UP000825002">
    <property type="component" value="Unassembled WGS sequence"/>
</dbReference>
<comment type="catalytic activity">
    <reaction evidence="5">
        <text>L-proline + a quinone = (S)-1-pyrroline-5-carboxylate + a quinol + H(+)</text>
        <dbReference type="Rhea" id="RHEA:23784"/>
        <dbReference type="ChEBI" id="CHEBI:15378"/>
        <dbReference type="ChEBI" id="CHEBI:17388"/>
        <dbReference type="ChEBI" id="CHEBI:24646"/>
        <dbReference type="ChEBI" id="CHEBI:60039"/>
        <dbReference type="ChEBI" id="CHEBI:132124"/>
        <dbReference type="EC" id="1.5.5.2"/>
    </reaction>
</comment>
<dbReference type="PANTHER" id="PTHR13914:SF0">
    <property type="entry name" value="PROLINE DEHYDROGENASE 1, MITOCHONDRIAL"/>
    <property type="match status" value="1"/>
</dbReference>
<feature type="non-terminal residue" evidence="7">
    <location>
        <position position="1"/>
    </location>
</feature>
<dbReference type="Pfam" id="PF01619">
    <property type="entry name" value="Pro_dh"/>
    <property type="match status" value="1"/>
</dbReference>
<feature type="domain" description="Proline dehydrogenase" evidence="6">
    <location>
        <begin position="237"/>
        <end position="545"/>
    </location>
</feature>
<dbReference type="InterPro" id="IPR029041">
    <property type="entry name" value="FAD-linked_oxidoreductase-like"/>
</dbReference>
<keyword evidence="3 5" id="KW-0560">Oxidoreductase</keyword>
<dbReference type="EMBL" id="JAIFTH010001342">
    <property type="protein sequence ID" value="KAG9508573.1"/>
    <property type="molecule type" value="Genomic_DNA"/>
</dbReference>
<evidence type="ECO:0000256" key="3">
    <source>
        <dbReference type="ARBA" id="ARBA00023002"/>
    </source>
</evidence>
<comment type="similarity">
    <text evidence="2 5">Belongs to the proline oxidase family.</text>
</comment>
<comment type="cofactor">
    <cofactor evidence="5">
        <name>FAD</name>
        <dbReference type="ChEBI" id="CHEBI:57692"/>
    </cofactor>
</comment>
<name>A0ABQ7S5F4_9ACAR</name>
<evidence type="ECO:0000256" key="5">
    <source>
        <dbReference type="RuleBase" id="RU364054"/>
    </source>
</evidence>
<sequence>MASALVRHPTRAMFRGATNTMARFGNNNKLQLEARRSLTHSSSTRNYVQTATRPVSAYAAYDSQVYGEMASHSLNNDKISNDHEMATSIGQQHPKIDMSFNDTQLAFHSKTLSQLIRSYLVFLTCSSNLIVSHNERLMRLSRNILGARAFKALMRYTYYGQFVAGEDEHEIKPIIDHLHSFGVKTILDYSAEEDVTNEGDCTSAEGAGEQQQVACDRRTETRKYASLARTYFYKGESHCERNMETFLGSLDAVAHSTNHTGFAAIKLTALGRPQLLMKLSRCVEATRQARPQHDQTCIEDALRTPGVDALSEDEAEMLHNMMRRVNKIAYHAQQLNARCMIDAEQTYLQPAINLITLQLMQRYNTRAAIVFNTYQCYLRNAFASVCRDLDLAKRYGFYFGAKLVRGAYMDQERARAAKLNYPDPINETYEATSAQYERTLAYLMHEIVAAGANSNDPQRRLISIMVASHNEQAIRFAVAQMRALNIRPEHRVVCFGQLYGMCDHVSFTLGQSGYSVYKYLPYGPVEEVLPYLSRRAAENHGILAKLQRERSLHLTEIANRIKQFKFFYKPVGQRTI</sequence>
<evidence type="ECO:0000313" key="8">
    <source>
        <dbReference type="Proteomes" id="UP000825002"/>
    </source>
</evidence>
<reference evidence="7 8" key="1">
    <citation type="submission" date="2020-10" db="EMBL/GenBank/DDBJ databases">
        <authorList>
            <person name="Klimov P.B."/>
            <person name="Dyachkov S.M."/>
            <person name="Chetverikov P.E."/>
        </authorList>
    </citation>
    <scope>NUCLEOTIDE SEQUENCE [LARGE SCALE GENOMIC DNA]</scope>
    <source>
        <strain evidence="7">BMOC 18-1129-001#AD2665</strain>
        <tissue evidence="7">Entire mites</tissue>
    </source>
</reference>
<comment type="pathway">
    <text evidence="1">Amino-acid degradation; L-proline degradation into L-glutamate; L-glutamate from L-proline: step 1/2.</text>
</comment>
<evidence type="ECO:0000256" key="4">
    <source>
        <dbReference type="ARBA" id="ARBA00023062"/>
    </source>
</evidence>
<dbReference type="PANTHER" id="PTHR13914">
    <property type="entry name" value="PROLINE OXIDASE"/>
    <property type="match status" value="1"/>
</dbReference>
<dbReference type="Gene3D" id="3.20.20.220">
    <property type="match status" value="1"/>
</dbReference>
<comment type="caution">
    <text evidence="7">The sequence shown here is derived from an EMBL/GenBank/DDBJ whole genome shotgun (WGS) entry which is preliminary data.</text>
</comment>
<dbReference type="InterPro" id="IPR002872">
    <property type="entry name" value="Proline_DH_dom"/>
</dbReference>
<gene>
    <name evidence="7" type="primary">slgA</name>
    <name evidence="7" type="ORF">GZH46_02927</name>
</gene>